<dbReference type="PANTHER" id="PTHR12526:SF590">
    <property type="entry name" value="ALPHA-MALTOSE-1-PHOSPHATE SYNTHASE"/>
    <property type="match status" value="1"/>
</dbReference>
<dbReference type="Proteomes" id="UP001203761">
    <property type="component" value="Unassembled WGS sequence"/>
</dbReference>
<reference evidence="1" key="1">
    <citation type="submission" date="2022-02" db="EMBL/GenBank/DDBJ databases">
        <authorList>
            <person name="Lee M."/>
            <person name="Kim S.-J."/>
            <person name="Jung M.-Y."/>
        </authorList>
    </citation>
    <scope>NUCLEOTIDE SEQUENCE</scope>
    <source>
        <strain evidence="1">JHP9</strain>
    </source>
</reference>
<dbReference type="SUPFAM" id="SSF53756">
    <property type="entry name" value="UDP-Glycosyltransferase/glycogen phosphorylase"/>
    <property type="match status" value="1"/>
</dbReference>
<dbReference type="RefSeq" id="WP_249737339.1">
    <property type="nucleotide sequence ID" value="NZ_JAKNCJ010000002.1"/>
</dbReference>
<dbReference type="PANTHER" id="PTHR12526">
    <property type="entry name" value="GLYCOSYLTRANSFERASE"/>
    <property type="match status" value="1"/>
</dbReference>
<name>A0ABT0R020_9MICO</name>
<gene>
    <name evidence="1" type="ORF">Bequi_07615</name>
</gene>
<dbReference type="GO" id="GO:0016757">
    <property type="term" value="F:glycosyltransferase activity"/>
    <property type="evidence" value="ECO:0007669"/>
    <property type="project" value="UniProtKB-KW"/>
</dbReference>
<protein>
    <submittedName>
        <fullName evidence="1">Glycosyltransferase</fullName>
        <ecNumber evidence="1">2.4.-.-</ecNumber>
    </submittedName>
</protein>
<organism evidence="1 2">
    <name type="scientific">Brachybacterium equifaecis</name>
    <dbReference type="NCBI Taxonomy" id="2910770"/>
    <lineage>
        <taxon>Bacteria</taxon>
        <taxon>Bacillati</taxon>
        <taxon>Actinomycetota</taxon>
        <taxon>Actinomycetes</taxon>
        <taxon>Micrococcales</taxon>
        <taxon>Dermabacteraceae</taxon>
        <taxon>Brachybacterium</taxon>
    </lineage>
</organism>
<keyword evidence="1" id="KW-0328">Glycosyltransferase</keyword>
<comment type="caution">
    <text evidence="1">The sequence shown here is derived from an EMBL/GenBank/DDBJ whole genome shotgun (WGS) entry which is preliminary data.</text>
</comment>
<proteinExistence type="predicted"/>
<dbReference type="EC" id="2.4.-.-" evidence="1"/>
<keyword evidence="1" id="KW-0808">Transferase</keyword>
<accession>A0ABT0R020</accession>
<keyword evidence="2" id="KW-1185">Reference proteome</keyword>
<sequence>MRFAVLSEHDAASWRAAHARGERSSALPYGIDALETKGHQIAFAKQSPSPRLRRAWAKIEHRIGGDVERPLRAQRLAVGADAVIGLLEQRTITAAAVRRKRVGPLGRRPLIMLSCWLAQWITTAGPSERSRLIDRYRGIDQIVVWSRNQIETLEEAGFVRESLGAIPFGVDTAFYRGEADAPRSIDVLAVGQDSGRDYSTLFDAVRASDLTLDLVCRPENLRGLDVPENVRVHGTVPHARYRELLRSARVVAVPTHEFQYPTGQSVAMEAASAGAAVAVTGTRPMREYFDESVARLVDPGDAAGWRDALQDLLASDADRIRLAGGGQCRAVERFDTESSWAAFDRHLRAVGLTAPSALEGAA</sequence>
<evidence type="ECO:0000313" key="1">
    <source>
        <dbReference type="EMBL" id="MCL6423252.1"/>
    </source>
</evidence>
<dbReference type="Gene3D" id="3.40.50.2000">
    <property type="entry name" value="Glycogen Phosphorylase B"/>
    <property type="match status" value="1"/>
</dbReference>
<evidence type="ECO:0000313" key="2">
    <source>
        <dbReference type="Proteomes" id="UP001203761"/>
    </source>
</evidence>
<dbReference type="EMBL" id="JAKNCJ010000002">
    <property type="protein sequence ID" value="MCL6423252.1"/>
    <property type="molecule type" value="Genomic_DNA"/>
</dbReference>
<dbReference type="Pfam" id="PF13692">
    <property type="entry name" value="Glyco_trans_1_4"/>
    <property type="match status" value="1"/>
</dbReference>